<keyword evidence="2" id="KW-0732">Signal</keyword>
<accession>A0A7S3QEQ1</accession>
<feature type="compositionally biased region" description="Basic and acidic residues" evidence="1">
    <location>
        <begin position="329"/>
        <end position="339"/>
    </location>
</feature>
<organism evidence="3">
    <name type="scientific">Chaetoceros debilis</name>
    <dbReference type="NCBI Taxonomy" id="122233"/>
    <lineage>
        <taxon>Eukaryota</taxon>
        <taxon>Sar</taxon>
        <taxon>Stramenopiles</taxon>
        <taxon>Ochrophyta</taxon>
        <taxon>Bacillariophyta</taxon>
        <taxon>Coscinodiscophyceae</taxon>
        <taxon>Chaetocerotophycidae</taxon>
        <taxon>Chaetocerotales</taxon>
        <taxon>Chaetocerotaceae</taxon>
        <taxon>Chaetoceros</taxon>
    </lineage>
</organism>
<feature type="chain" id="PRO_5031275912" description="O-fucosyltransferase family protein" evidence="2">
    <location>
        <begin position="20"/>
        <end position="551"/>
    </location>
</feature>
<evidence type="ECO:0000256" key="1">
    <source>
        <dbReference type="SAM" id="MobiDB-lite"/>
    </source>
</evidence>
<protein>
    <recommendedName>
        <fullName evidence="4">O-fucosyltransferase family protein</fullName>
    </recommendedName>
</protein>
<sequence>MRRFIKVCISLSILFGASNLYFLSQPLEEGRLENTTITSTRSHNSYDPFQSKYLQNEYLSWLGQSKVMTSASVFDDDMGIIKSPYNATKYQMELDQTLKPLSNSSTACFYQSLYGGFCNQYELFLGIVFIAQLEGKGSSSSPSSSSFSSKIPFAGYNQIIEESIAWKDTHGKEKLIPHHKLFDVVHWNQFDPVLPRFVKFDPDIHTDLTPPSSTSSELEMELAFFRRKEDYPSADLLMYKKHLGDPFVNATKPYAIGAHRNMAKNRYMQFAKRIDKSLGSTGLNSGSEDEDEQFSVYRHIVTGALRPHPEIQHMLDEFLQQHGLKVRYRGQDRGQKQDESQSQSQSERKNNGEDFVVLHARVEPDMYIHRMCKDKKVVNMTDIVEMVHAYYPEPPASTVLLVFNRFMMEQEANGTKIDDMHKITVHNLNVINHMVENGLWGGQVRVIEVGSKVVELHNMNASTSDTSAQNESTASSRGGYYGHFSTIVGGIMNFFLALDAKIFIGTEVSTYSTLNINSRFYRGERQNYFYRPGGLHWVTPVNGTKPHRFVC</sequence>
<evidence type="ECO:0008006" key="4">
    <source>
        <dbReference type="Google" id="ProtNLM"/>
    </source>
</evidence>
<evidence type="ECO:0000313" key="3">
    <source>
        <dbReference type="EMBL" id="CAE0475210.1"/>
    </source>
</evidence>
<reference evidence="3" key="1">
    <citation type="submission" date="2021-01" db="EMBL/GenBank/DDBJ databases">
        <authorList>
            <person name="Corre E."/>
            <person name="Pelletier E."/>
            <person name="Niang G."/>
            <person name="Scheremetjew M."/>
            <person name="Finn R."/>
            <person name="Kale V."/>
            <person name="Holt S."/>
            <person name="Cochrane G."/>
            <person name="Meng A."/>
            <person name="Brown T."/>
            <person name="Cohen L."/>
        </authorList>
    </citation>
    <scope>NUCLEOTIDE SEQUENCE</scope>
    <source>
        <strain evidence="3">MM31A-1</strain>
    </source>
</reference>
<dbReference type="Gene3D" id="3.40.50.11350">
    <property type="match status" value="1"/>
</dbReference>
<gene>
    <name evidence="3" type="ORF">CDEB00056_LOCUS20063</name>
</gene>
<evidence type="ECO:0000256" key="2">
    <source>
        <dbReference type="SAM" id="SignalP"/>
    </source>
</evidence>
<dbReference type="AlphaFoldDB" id="A0A7S3QEQ1"/>
<proteinExistence type="predicted"/>
<feature type="signal peptide" evidence="2">
    <location>
        <begin position="1"/>
        <end position="19"/>
    </location>
</feature>
<name>A0A7S3QEQ1_9STRA</name>
<feature type="region of interest" description="Disordered" evidence="1">
    <location>
        <begin position="329"/>
        <end position="354"/>
    </location>
</feature>
<dbReference type="EMBL" id="HBIO01026131">
    <property type="protein sequence ID" value="CAE0475210.1"/>
    <property type="molecule type" value="Transcribed_RNA"/>
</dbReference>